<dbReference type="Proteomes" id="UP000050525">
    <property type="component" value="Unassembled WGS sequence"/>
</dbReference>
<sequence>MMPTVAWEGAGLHHGQYGVLGRGGTFLPLIFKVLLETLADPRRAKICPYQKFSFVPIVLKIGQAHAEPPDTSDVPTCPSLLQKKSQDYTQAQQLEPWSTWWEFGVLFLPERIQVQVAHLPECLNN</sequence>
<name>A0A151M7U3_ALLMI</name>
<accession>A0A151M7U3</accession>
<evidence type="ECO:0000313" key="1">
    <source>
        <dbReference type="EMBL" id="KYO20577.1"/>
    </source>
</evidence>
<keyword evidence="2" id="KW-1185">Reference proteome</keyword>
<reference evidence="1 2" key="1">
    <citation type="journal article" date="2012" name="Genome Biol.">
        <title>Sequencing three crocodilian genomes to illuminate the evolution of archosaurs and amniotes.</title>
        <authorList>
            <person name="St John J.A."/>
            <person name="Braun E.L."/>
            <person name="Isberg S.R."/>
            <person name="Miles L.G."/>
            <person name="Chong A.Y."/>
            <person name="Gongora J."/>
            <person name="Dalzell P."/>
            <person name="Moran C."/>
            <person name="Bed'hom B."/>
            <person name="Abzhanov A."/>
            <person name="Burgess S.C."/>
            <person name="Cooksey A.M."/>
            <person name="Castoe T.A."/>
            <person name="Crawford N.G."/>
            <person name="Densmore L.D."/>
            <person name="Drew J.C."/>
            <person name="Edwards S.V."/>
            <person name="Faircloth B.C."/>
            <person name="Fujita M.K."/>
            <person name="Greenwold M.J."/>
            <person name="Hoffmann F.G."/>
            <person name="Howard J.M."/>
            <person name="Iguchi T."/>
            <person name="Janes D.E."/>
            <person name="Khan S.Y."/>
            <person name="Kohno S."/>
            <person name="de Koning A.J."/>
            <person name="Lance S.L."/>
            <person name="McCarthy F.M."/>
            <person name="McCormack J.E."/>
            <person name="Merchant M.E."/>
            <person name="Peterson D.G."/>
            <person name="Pollock D.D."/>
            <person name="Pourmand N."/>
            <person name="Raney B.J."/>
            <person name="Roessler K.A."/>
            <person name="Sanford J.R."/>
            <person name="Sawyer R.H."/>
            <person name="Schmidt C.J."/>
            <person name="Triplett E.W."/>
            <person name="Tuberville T.D."/>
            <person name="Venegas-Anaya M."/>
            <person name="Howard J.T."/>
            <person name="Jarvis E.D."/>
            <person name="Guillette L.J.Jr."/>
            <person name="Glenn T.C."/>
            <person name="Green R.E."/>
            <person name="Ray D.A."/>
        </authorList>
    </citation>
    <scope>NUCLEOTIDE SEQUENCE [LARGE SCALE GENOMIC DNA]</scope>
    <source>
        <strain evidence="1">KSC_2009_1</strain>
    </source>
</reference>
<protein>
    <submittedName>
        <fullName evidence="1">Uncharacterized protein</fullName>
    </submittedName>
</protein>
<evidence type="ECO:0000313" key="2">
    <source>
        <dbReference type="Proteomes" id="UP000050525"/>
    </source>
</evidence>
<proteinExistence type="predicted"/>
<dbReference type="AlphaFoldDB" id="A0A151M7U3"/>
<comment type="caution">
    <text evidence="1">The sequence shown here is derived from an EMBL/GenBank/DDBJ whole genome shotgun (WGS) entry which is preliminary data.</text>
</comment>
<organism evidence="1 2">
    <name type="scientific">Alligator mississippiensis</name>
    <name type="common">American alligator</name>
    <dbReference type="NCBI Taxonomy" id="8496"/>
    <lineage>
        <taxon>Eukaryota</taxon>
        <taxon>Metazoa</taxon>
        <taxon>Chordata</taxon>
        <taxon>Craniata</taxon>
        <taxon>Vertebrata</taxon>
        <taxon>Euteleostomi</taxon>
        <taxon>Archelosauria</taxon>
        <taxon>Archosauria</taxon>
        <taxon>Crocodylia</taxon>
        <taxon>Alligatoridae</taxon>
        <taxon>Alligatorinae</taxon>
        <taxon>Alligator</taxon>
    </lineage>
</organism>
<dbReference type="EMBL" id="AKHW03006358">
    <property type="protein sequence ID" value="KYO20577.1"/>
    <property type="molecule type" value="Genomic_DNA"/>
</dbReference>
<gene>
    <name evidence="1" type="ORF">Y1Q_0012485</name>
</gene>